<protein>
    <submittedName>
        <fullName evidence="2">Putative retrotransposon protein</fullName>
    </submittedName>
</protein>
<evidence type="ECO:0000256" key="1">
    <source>
        <dbReference type="SAM" id="MobiDB-lite"/>
    </source>
</evidence>
<dbReference type="AlphaFoldDB" id="D3IVS0"/>
<proteinExistence type="predicted"/>
<accession>D3IVS0</accession>
<dbReference type="EMBL" id="GQ252886">
    <property type="protein sequence ID" value="ADB85410.1"/>
    <property type="molecule type" value="Genomic_DNA"/>
</dbReference>
<sequence length="336" mass="37882">MGLNIWRIVDVGFSPPLDQFAPTIEEEKCLHLDAQATNALFSALSVDVFDAVCDLQNVHKMWTYLQEYYERSISTNEDCIQEWTSGEECSISNSDDEESTSPSTSTSSSDDDNTSTPSTSPHCFMAKSKKEVNDNNEPSYDELLDMLEELNDYLGKEKSKFKVLKNEYVSLQNDYNVLKDEHEILLLNELKKPKVDIGITCDLLDDMPCVIANSCISSKINISTSCDDLIDMPCCSKLDDSISSMLVETNLVEENNELKAQVKKLTIDLERSYKGKATLDEILSKQICLQDKSGIGFSIVIIVEPLHKLRSLDRIKSPSTYFDDITSFVRSLREVI</sequence>
<name>D3IVS0_PHYED</name>
<organism evidence="2">
    <name type="scientific">Phyllostachys edulis</name>
    <name type="common">Tortoise shell bamboo</name>
    <name type="synonym">Bambusa edulis</name>
    <dbReference type="NCBI Taxonomy" id="38705"/>
    <lineage>
        <taxon>Eukaryota</taxon>
        <taxon>Viridiplantae</taxon>
        <taxon>Streptophyta</taxon>
        <taxon>Embryophyta</taxon>
        <taxon>Tracheophyta</taxon>
        <taxon>Spermatophyta</taxon>
        <taxon>Magnoliopsida</taxon>
        <taxon>Liliopsida</taxon>
        <taxon>Poales</taxon>
        <taxon>Poaceae</taxon>
        <taxon>BOP clade</taxon>
        <taxon>Bambusoideae</taxon>
        <taxon>Arundinarodae</taxon>
        <taxon>Arundinarieae</taxon>
        <taxon>Arundinariinae</taxon>
        <taxon>Phyllostachys</taxon>
    </lineage>
</organism>
<reference evidence="2" key="1">
    <citation type="journal article" date="2010" name="J. Integr. Plant Biol.">
        <title>Insights into the bamboo genome: syntenic relationships to rice and sorghum.</title>
        <authorList>
            <person name="Gui Y.J."/>
            <person name="Zhou Y."/>
            <person name="Wang Y."/>
            <person name="Wang S."/>
            <person name="Wang S.Y."/>
            <person name="Hu Y."/>
            <person name="Bo S.P."/>
            <person name="Chen H."/>
            <person name="Zhou C.P."/>
            <person name="Ma N.X."/>
            <person name="Zhang T.Z."/>
            <person name="Fan L.J."/>
        </authorList>
    </citation>
    <scope>NUCLEOTIDE SEQUENCE</scope>
    <source>
        <tissue evidence="2">Shoot</tissue>
    </source>
</reference>
<feature type="compositionally biased region" description="Low complexity" evidence="1">
    <location>
        <begin position="100"/>
        <end position="120"/>
    </location>
</feature>
<feature type="region of interest" description="Disordered" evidence="1">
    <location>
        <begin position="86"/>
        <end position="137"/>
    </location>
</feature>
<evidence type="ECO:0000313" key="2">
    <source>
        <dbReference type="EMBL" id="ADB85410.1"/>
    </source>
</evidence>